<gene>
    <name evidence="4" type="primary">20204190</name>
    <name evidence="3" type="ORF">HELRODRAFT_172709</name>
</gene>
<dbReference type="InParanoid" id="T1F5U1"/>
<dbReference type="InterPro" id="IPR036361">
    <property type="entry name" value="SAP_dom_sf"/>
</dbReference>
<dbReference type="GeneID" id="20204190"/>
<dbReference type="EnsemblMetazoa" id="HelroT172709">
    <property type="protein sequence ID" value="HelroP172709"/>
    <property type="gene ID" value="HelroG172709"/>
</dbReference>
<dbReference type="AlphaFoldDB" id="T1F5U1"/>
<feature type="coiled-coil region" evidence="1">
    <location>
        <begin position="78"/>
        <end position="105"/>
    </location>
</feature>
<reference evidence="4" key="3">
    <citation type="submission" date="2015-06" db="UniProtKB">
        <authorList>
            <consortium name="EnsemblMetazoa"/>
        </authorList>
    </citation>
    <scope>IDENTIFICATION</scope>
</reference>
<keyword evidence="5" id="KW-1185">Reference proteome</keyword>
<dbReference type="PANTHER" id="PTHR45823:SF1">
    <property type="entry name" value="T-SNARE COILED-COIL HOMOLOGY DOMAIN-CONTAINING PROTEIN"/>
    <property type="match status" value="1"/>
</dbReference>
<evidence type="ECO:0000313" key="3">
    <source>
        <dbReference type="EMBL" id="ESO04345.1"/>
    </source>
</evidence>
<keyword evidence="1" id="KW-0175">Coiled coil</keyword>
<dbReference type="InterPro" id="IPR003034">
    <property type="entry name" value="SAP_dom"/>
</dbReference>
<dbReference type="CTD" id="20204190"/>
<evidence type="ECO:0000259" key="2">
    <source>
        <dbReference type="PROSITE" id="PS50800"/>
    </source>
</evidence>
<protein>
    <recommendedName>
        <fullName evidence="2">SAP domain-containing protein</fullName>
    </recommendedName>
</protein>
<dbReference type="RefSeq" id="XP_009017614.1">
    <property type="nucleotide sequence ID" value="XM_009019366.1"/>
</dbReference>
<evidence type="ECO:0000313" key="4">
    <source>
        <dbReference type="EnsemblMetazoa" id="HelroP172709"/>
    </source>
</evidence>
<dbReference type="PANTHER" id="PTHR45823">
    <property type="entry name" value="T-SNARE COILED-COIL HOMOLOGY DOMAIN-CONTAINING PROTEIN"/>
    <property type="match status" value="1"/>
</dbReference>
<reference evidence="5" key="1">
    <citation type="submission" date="2012-12" db="EMBL/GenBank/DDBJ databases">
        <authorList>
            <person name="Hellsten U."/>
            <person name="Grimwood J."/>
            <person name="Chapman J.A."/>
            <person name="Shapiro H."/>
            <person name="Aerts A."/>
            <person name="Otillar R.P."/>
            <person name="Terry A.Y."/>
            <person name="Boore J.L."/>
            <person name="Simakov O."/>
            <person name="Marletaz F."/>
            <person name="Cho S.-J."/>
            <person name="Edsinger-Gonzales E."/>
            <person name="Havlak P."/>
            <person name="Kuo D.-H."/>
            <person name="Larsson T."/>
            <person name="Lv J."/>
            <person name="Arendt D."/>
            <person name="Savage R."/>
            <person name="Osoegawa K."/>
            <person name="de Jong P."/>
            <person name="Lindberg D.R."/>
            <person name="Seaver E.C."/>
            <person name="Weisblat D.A."/>
            <person name="Putnam N.H."/>
            <person name="Grigoriev I.V."/>
            <person name="Rokhsar D.S."/>
        </authorList>
    </citation>
    <scope>NUCLEOTIDE SEQUENCE</scope>
</reference>
<feature type="domain" description="SAP" evidence="2">
    <location>
        <begin position="4"/>
        <end position="38"/>
    </location>
</feature>
<evidence type="ECO:0000313" key="5">
    <source>
        <dbReference type="Proteomes" id="UP000015101"/>
    </source>
</evidence>
<accession>T1F5U1</accession>
<dbReference type="EMBL" id="AMQM01004321">
    <property type="status" value="NOT_ANNOTATED_CDS"/>
    <property type="molecule type" value="Genomic_DNA"/>
</dbReference>
<reference evidence="3 5" key="2">
    <citation type="journal article" date="2013" name="Nature">
        <title>Insights into bilaterian evolution from three spiralian genomes.</title>
        <authorList>
            <person name="Simakov O."/>
            <person name="Marletaz F."/>
            <person name="Cho S.J."/>
            <person name="Edsinger-Gonzales E."/>
            <person name="Havlak P."/>
            <person name="Hellsten U."/>
            <person name="Kuo D.H."/>
            <person name="Larsson T."/>
            <person name="Lv J."/>
            <person name="Arendt D."/>
            <person name="Savage R."/>
            <person name="Osoegawa K."/>
            <person name="de Jong P."/>
            <person name="Grimwood J."/>
            <person name="Chapman J.A."/>
            <person name="Shapiro H."/>
            <person name="Aerts A."/>
            <person name="Otillar R.P."/>
            <person name="Terry A.Y."/>
            <person name="Boore J.L."/>
            <person name="Grigoriev I.V."/>
            <person name="Lindberg D.R."/>
            <person name="Seaver E.C."/>
            <person name="Weisblat D.A."/>
            <person name="Putnam N.H."/>
            <person name="Rokhsar D.S."/>
        </authorList>
    </citation>
    <scope>NUCLEOTIDE SEQUENCE</scope>
</reference>
<sequence>MTKLHQLNLEQLKEELQKQIVATSGKRRALIARLTKALANENKNPDEFEFDDQNVESNAVVDVGANTKLILRTISSEIKQQSTKIEQQSTEIKQTRNLIDAKIKQTREQFDTQIEQQSAAIDVKIKQRLRELREQFDSKVEQQLAVINAKMEEITSKIEQKSFQKVMGLDQKLSCEMTKKVIIIKFKIYQIIKNV</sequence>
<name>T1F5U1_HELRO</name>
<dbReference type="Gene3D" id="1.20.120.20">
    <property type="entry name" value="Apolipoprotein"/>
    <property type="match status" value="1"/>
</dbReference>
<dbReference type="PROSITE" id="PS50800">
    <property type="entry name" value="SAP"/>
    <property type="match status" value="1"/>
</dbReference>
<proteinExistence type="predicted"/>
<dbReference type="Gene3D" id="1.10.720.30">
    <property type="entry name" value="SAP domain"/>
    <property type="match status" value="1"/>
</dbReference>
<dbReference type="EMBL" id="KB096502">
    <property type="protein sequence ID" value="ESO04345.1"/>
    <property type="molecule type" value="Genomic_DNA"/>
</dbReference>
<evidence type="ECO:0000256" key="1">
    <source>
        <dbReference type="SAM" id="Coils"/>
    </source>
</evidence>
<dbReference type="HOGENOM" id="CLU_129490_0_0_1"/>
<organism evidence="4 5">
    <name type="scientific">Helobdella robusta</name>
    <name type="common">Californian leech</name>
    <dbReference type="NCBI Taxonomy" id="6412"/>
    <lineage>
        <taxon>Eukaryota</taxon>
        <taxon>Metazoa</taxon>
        <taxon>Spiralia</taxon>
        <taxon>Lophotrochozoa</taxon>
        <taxon>Annelida</taxon>
        <taxon>Clitellata</taxon>
        <taxon>Hirudinea</taxon>
        <taxon>Rhynchobdellida</taxon>
        <taxon>Glossiphoniidae</taxon>
        <taxon>Helobdella</taxon>
    </lineage>
</organism>
<dbReference type="Proteomes" id="UP000015101">
    <property type="component" value="Unassembled WGS sequence"/>
</dbReference>
<dbReference type="KEGG" id="hro:HELRODRAFT_172709"/>